<comment type="caution">
    <text evidence="3">The sequence shown here is derived from an EMBL/GenBank/DDBJ whole genome shotgun (WGS) entry which is preliminary data.</text>
</comment>
<keyword evidence="1" id="KW-1133">Transmembrane helix</keyword>
<evidence type="ECO:0000313" key="3">
    <source>
        <dbReference type="EMBL" id="GAA3701547.1"/>
    </source>
</evidence>
<organism evidence="3 4">
    <name type="scientific">Arthrobacter ginkgonis</name>
    <dbReference type="NCBI Taxonomy" id="1630594"/>
    <lineage>
        <taxon>Bacteria</taxon>
        <taxon>Bacillati</taxon>
        <taxon>Actinomycetota</taxon>
        <taxon>Actinomycetes</taxon>
        <taxon>Micrococcales</taxon>
        <taxon>Micrococcaceae</taxon>
        <taxon>Arthrobacter</taxon>
    </lineage>
</organism>
<dbReference type="RefSeq" id="WP_345154065.1">
    <property type="nucleotide sequence ID" value="NZ_BAABEO010000034.1"/>
</dbReference>
<dbReference type="EMBL" id="BAABEO010000034">
    <property type="protein sequence ID" value="GAA3701547.1"/>
    <property type="molecule type" value="Genomic_DNA"/>
</dbReference>
<sequence>MGEHLHRPIRQGYPIRQFRLLAAAGVLAALVAAVLFLWLRDTGPRIPQAAPPPGAGALAFAVAGDSITADGSPAVAGRAVGDRSWVRFAQGGGAAFAGGWARDGATTADMAAELAIHPPAAGSVNTLVILAGTNDIHLGVPFATIAENLKSIAASVGAPRVVVCSVPPRDGFAAATEAYNAWLPGFASEQGWEWTDASAGLRDAGDPGRFGPGLSYDGLHPSQAGAAVLGTAIRDALLATPK</sequence>
<keyword evidence="4" id="KW-1185">Reference proteome</keyword>
<keyword evidence="1" id="KW-0812">Transmembrane</keyword>
<evidence type="ECO:0000259" key="2">
    <source>
        <dbReference type="Pfam" id="PF13472"/>
    </source>
</evidence>
<dbReference type="SUPFAM" id="SSF52266">
    <property type="entry name" value="SGNH hydrolase"/>
    <property type="match status" value="1"/>
</dbReference>
<name>A0ABP7D9K6_9MICC</name>
<gene>
    <name evidence="3" type="ORF">GCM10023081_42480</name>
</gene>
<proteinExistence type="predicted"/>
<dbReference type="Proteomes" id="UP001500752">
    <property type="component" value="Unassembled WGS sequence"/>
</dbReference>
<reference evidence="4" key="1">
    <citation type="journal article" date="2019" name="Int. J. Syst. Evol. Microbiol.">
        <title>The Global Catalogue of Microorganisms (GCM) 10K type strain sequencing project: providing services to taxonomists for standard genome sequencing and annotation.</title>
        <authorList>
            <consortium name="The Broad Institute Genomics Platform"/>
            <consortium name="The Broad Institute Genome Sequencing Center for Infectious Disease"/>
            <person name="Wu L."/>
            <person name="Ma J."/>
        </authorList>
    </citation>
    <scope>NUCLEOTIDE SEQUENCE [LARGE SCALE GENOMIC DNA]</scope>
    <source>
        <strain evidence="4">JCM 30742</strain>
    </source>
</reference>
<protein>
    <recommendedName>
        <fullName evidence="2">SGNH hydrolase-type esterase domain-containing protein</fullName>
    </recommendedName>
</protein>
<evidence type="ECO:0000256" key="1">
    <source>
        <dbReference type="SAM" id="Phobius"/>
    </source>
</evidence>
<keyword evidence="1" id="KW-0472">Membrane</keyword>
<dbReference type="Pfam" id="PF13472">
    <property type="entry name" value="Lipase_GDSL_2"/>
    <property type="match status" value="1"/>
</dbReference>
<dbReference type="InterPro" id="IPR013830">
    <property type="entry name" value="SGNH_hydro"/>
</dbReference>
<feature type="domain" description="SGNH hydrolase-type esterase" evidence="2">
    <location>
        <begin position="63"/>
        <end position="227"/>
    </location>
</feature>
<feature type="transmembrane region" description="Helical" evidence="1">
    <location>
        <begin position="20"/>
        <end position="39"/>
    </location>
</feature>
<dbReference type="InterPro" id="IPR036514">
    <property type="entry name" value="SGNH_hydro_sf"/>
</dbReference>
<dbReference type="Gene3D" id="3.40.50.1110">
    <property type="entry name" value="SGNH hydrolase"/>
    <property type="match status" value="1"/>
</dbReference>
<evidence type="ECO:0000313" key="4">
    <source>
        <dbReference type="Proteomes" id="UP001500752"/>
    </source>
</evidence>
<accession>A0ABP7D9K6</accession>